<comment type="subcellular location">
    <subcellularLocation>
        <location evidence="1">Nucleus</location>
    </subcellularLocation>
</comment>
<evidence type="ECO:0000259" key="4">
    <source>
        <dbReference type="Pfam" id="PF01878"/>
    </source>
</evidence>
<keyword evidence="2" id="KW-0539">Nucleus</keyword>
<feature type="domain" description="EVE" evidence="4">
    <location>
        <begin position="73"/>
        <end position="228"/>
    </location>
</feature>
<organism evidence="5 6">
    <name type="scientific">Cardiosporidium cionae</name>
    <dbReference type="NCBI Taxonomy" id="476202"/>
    <lineage>
        <taxon>Eukaryota</taxon>
        <taxon>Sar</taxon>
        <taxon>Alveolata</taxon>
        <taxon>Apicomplexa</taxon>
        <taxon>Aconoidasida</taxon>
        <taxon>Nephromycida</taxon>
        <taxon>Cardiosporidium</taxon>
    </lineage>
</organism>
<dbReference type="Pfam" id="PF01878">
    <property type="entry name" value="EVE"/>
    <property type="match status" value="1"/>
</dbReference>
<gene>
    <name evidence="5" type="ORF">IE077_000053</name>
</gene>
<dbReference type="Proteomes" id="UP000823046">
    <property type="component" value="Unassembled WGS sequence"/>
</dbReference>
<evidence type="ECO:0000256" key="1">
    <source>
        <dbReference type="ARBA" id="ARBA00004123"/>
    </source>
</evidence>
<evidence type="ECO:0000256" key="3">
    <source>
        <dbReference type="SAM" id="MobiDB-lite"/>
    </source>
</evidence>
<accession>A0ABQ7J643</accession>
<dbReference type="PANTHER" id="PTHR14087">
    <property type="entry name" value="THYMOCYTE NUCLEAR PROTEIN 1"/>
    <property type="match status" value="1"/>
</dbReference>
<dbReference type="InterPro" id="IPR052181">
    <property type="entry name" value="5hmC_binding"/>
</dbReference>
<dbReference type="Gene3D" id="3.10.590.10">
    <property type="entry name" value="ph1033 like domains"/>
    <property type="match status" value="1"/>
</dbReference>
<proteinExistence type="predicted"/>
<sequence length="234" mass="27497">MFPYRHFPFPRVIFYRGALYPYALFDSSQQVQMVESVRSRKRKGGESSSTGNAAKITRCKAPVTEENSSKRFFLIKSEPLSRFEKGNDMKFSFDDLLACPQRTTDWDGIRNYKARNTLRRMRHGDEAFFYHSNCKSPAIVGFVAITREAFPDVTQFKPNDPHYDAKSTIENPRWDAVDITYTRALKRPLYYEELKQYKNTELKNSTLFRLGRLSVHEFTKEEWDFICGLEHKEP</sequence>
<dbReference type="InterPro" id="IPR047197">
    <property type="entry name" value="THYN1-like_EVE"/>
</dbReference>
<dbReference type="SUPFAM" id="SSF88697">
    <property type="entry name" value="PUA domain-like"/>
    <property type="match status" value="1"/>
</dbReference>
<evidence type="ECO:0000313" key="5">
    <source>
        <dbReference type="EMBL" id="KAF8819469.1"/>
    </source>
</evidence>
<dbReference type="EMBL" id="JADAQX010000742">
    <property type="protein sequence ID" value="KAF8819469.1"/>
    <property type="molecule type" value="Genomic_DNA"/>
</dbReference>
<name>A0ABQ7J643_9APIC</name>
<evidence type="ECO:0000313" key="6">
    <source>
        <dbReference type="Proteomes" id="UP000823046"/>
    </source>
</evidence>
<evidence type="ECO:0000256" key="2">
    <source>
        <dbReference type="ARBA" id="ARBA00023242"/>
    </source>
</evidence>
<dbReference type="InterPro" id="IPR002740">
    <property type="entry name" value="EVE_domain"/>
</dbReference>
<comment type="caution">
    <text evidence="5">The sequence shown here is derived from an EMBL/GenBank/DDBJ whole genome shotgun (WGS) entry which is preliminary data.</text>
</comment>
<protein>
    <submittedName>
        <fullName evidence="5">Thymocyte nuclear protein 1</fullName>
    </submittedName>
</protein>
<keyword evidence="6" id="KW-1185">Reference proteome</keyword>
<reference evidence="5 6" key="1">
    <citation type="journal article" date="2020" name="bioRxiv">
        <title>Metabolic contributions of an alphaproteobacterial endosymbiont in the apicomplexan Cardiosporidium cionae.</title>
        <authorList>
            <person name="Hunter E.S."/>
            <person name="Paight C.J."/>
            <person name="Lane C.E."/>
        </authorList>
    </citation>
    <scope>NUCLEOTIDE SEQUENCE [LARGE SCALE GENOMIC DNA]</scope>
    <source>
        <strain evidence="5">ESH_2018</strain>
    </source>
</reference>
<dbReference type="CDD" id="cd21133">
    <property type="entry name" value="EVE"/>
    <property type="match status" value="1"/>
</dbReference>
<feature type="region of interest" description="Disordered" evidence="3">
    <location>
        <begin position="36"/>
        <end position="56"/>
    </location>
</feature>
<dbReference type="InterPro" id="IPR015947">
    <property type="entry name" value="PUA-like_sf"/>
</dbReference>
<dbReference type="PANTHER" id="PTHR14087:SF7">
    <property type="entry name" value="THYMOCYTE NUCLEAR PROTEIN 1"/>
    <property type="match status" value="1"/>
</dbReference>